<protein>
    <submittedName>
        <fullName evidence="1">Uncharacterized protein</fullName>
    </submittedName>
</protein>
<feature type="non-terminal residue" evidence="1">
    <location>
        <position position="249"/>
    </location>
</feature>
<gene>
    <name evidence="1" type="ORF">RF55_24655</name>
</gene>
<reference evidence="1 2" key="1">
    <citation type="submission" date="2015-04" db="EMBL/GenBank/DDBJ databases">
        <title>Lasius niger genome sequencing.</title>
        <authorList>
            <person name="Konorov E.A."/>
            <person name="Nikitin M.A."/>
            <person name="Kirill M.V."/>
            <person name="Chang P."/>
        </authorList>
    </citation>
    <scope>NUCLEOTIDE SEQUENCE [LARGE SCALE GENOMIC DNA]</scope>
    <source>
        <tissue evidence="1">Whole</tissue>
    </source>
</reference>
<organism evidence="1 2">
    <name type="scientific">Lasius niger</name>
    <name type="common">Black garden ant</name>
    <dbReference type="NCBI Taxonomy" id="67767"/>
    <lineage>
        <taxon>Eukaryota</taxon>
        <taxon>Metazoa</taxon>
        <taxon>Ecdysozoa</taxon>
        <taxon>Arthropoda</taxon>
        <taxon>Hexapoda</taxon>
        <taxon>Insecta</taxon>
        <taxon>Pterygota</taxon>
        <taxon>Neoptera</taxon>
        <taxon>Endopterygota</taxon>
        <taxon>Hymenoptera</taxon>
        <taxon>Apocrita</taxon>
        <taxon>Aculeata</taxon>
        <taxon>Formicoidea</taxon>
        <taxon>Formicidae</taxon>
        <taxon>Formicinae</taxon>
        <taxon>Lasius</taxon>
        <taxon>Lasius</taxon>
    </lineage>
</organism>
<accession>A0A0J7JUW9</accession>
<dbReference type="AlphaFoldDB" id="A0A0J7JUW9"/>
<dbReference type="EMBL" id="LBMM01029915">
    <property type="protein sequence ID" value="KMQ81962.1"/>
    <property type="molecule type" value="Genomic_DNA"/>
</dbReference>
<dbReference type="Proteomes" id="UP000036403">
    <property type="component" value="Unassembled WGS sequence"/>
</dbReference>
<proteinExistence type="predicted"/>
<keyword evidence="2" id="KW-1185">Reference proteome</keyword>
<dbReference type="OrthoDB" id="6434689at2759"/>
<sequence>MAMNGNPTTTSNFQIQDFLVLTERSRKDNKKYQANEVTFRAVLNLVRLPQHLHAVSLGNIIEIVRELFEALIRRTTGDLAPTDLVRFCIQDAGLDKPISTTLMKVSDVTVENVLSRVMKVLQSKDQIELNSGFTVDVVTIRRPVGAGRTKVTNVEMACLKKRSILTIPKDDKGLCCAKAIVFALAHLHQDQRAIETLRKRKGTALISRARELHHNAGVPAGPCTYREVALFERHLDIQIVVVASDNMNE</sequence>
<name>A0A0J7JUW9_LASNI</name>
<dbReference type="PaxDb" id="67767-A0A0J7JUW9"/>
<evidence type="ECO:0000313" key="2">
    <source>
        <dbReference type="Proteomes" id="UP000036403"/>
    </source>
</evidence>
<evidence type="ECO:0000313" key="1">
    <source>
        <dbReference type="EMBL" id="KMQ81962.1"/>
    </source>
</evidence>
<comment type="caution">
    <text evidence="1">The sequence shown here is derived from an EMBL/GenBank/DDBJ whole genome shotgun (WGS) entry which is preliminary data.</text>
</comment>